<organism evidence="2 3">
    <name type="scientific">Aaosphaeria arxii CBS 175.79</name>
    <dbReference type="NCBI Taxonomy" id="1450172"/>
    <lineage>
        <taxon>Eukaryota</taxon>
        <taxon>Fungi</taxon>
        <taxon>Dikarya</taxon>
        <taxon>Ascomycota</taxon>
        <taxon>Pezizomycotina</taxon>
        <taxon>Dothideomycetes</taxon>
        <taxon>Pleosporomycetidae</taxon>
        <taxon>Pleosporales</taxon>
        <taxon>Pleosporales incertae sedis</taxon>
        <taxon>Aaosphaeria</taxon>
    </lineage>
</organism>
<evidence type="ECO:0000313" key="2">
    <source>
        <dbReference type="EMBL" id="KAF2021916.1"/>
    </source>
</evidence>
<dbReference type="EMBL" id="ML978066">
    <property type="protein sequence ID" value="KAF2021916.1"/>
    <property type="molecule type" value="Genomic_DNA"/>
</dbReference>
<name>A0A6A5Y9H4_9PLEO</name>
<dbReference type="GeneID" id="54284147"/>
<feature type="domain" description="Protein kinase" evidence="1">
    <location>
        <begin position="1"/>
        <end position="262"/>
    </location>
</feature>
<dbReference type="InterPro" id="IPR011009">
    <property type="entry name" value="Kinase-like_dom_sf"/>
</dbReference>
<keyword evidence="2" id="KW-0418">Kinase</keyword>
<keyword evidence="3" id="KW-1185">Reference proteome</keyword>
<dbReference type="SUPFAM" id="SSF56112">
    <property type="entry name" value="Protein kinase-like (PK-like)"/>
    <property type="match status" value="1"/>
</dbReference>
<gene>
    <name evidence="2" type="ORF">BU24DRAFT_417563</name>
</gene>
<dbReference type="CDD" id="cd00180">
    <property type="entry name" value="PKc"/>
    <property type="match status" value="1"/>
</dbReference>
<dbReference type="OrthoDB" id="1668230at2759"/>
<dbReference type="GO" id="GO:0004672">
    <property type="term" value="F:protein kinase activity"/>
    <property type="evidence" value="ECO:0007669"/>
    <property type="project" value="InterPro"/>
</dbReference>
<dbReference type="Gene3D" id="1.10.510.10">
    <property type="entry name" value="Transferase(Phosphotransferase) domain 1"/>
    <property type="match status" value="1"/>
</dbReference>
<dbReference type="AlphaFoldDB" id="A0A6A5Y9H4"/>
<keyword evidence="2" id="KW-0808">Transferase</keyword>
<dbReference type="PANTHER" id="PTHR44167:SF24">
    <property type="entry name" value="SERINE_THREONINE-PROTEIN KINASE CHK2"/>
    <property type="match status" value="1"/>
</dbReference>
<evidence type="ECO:0000259" key="1">
    <source>
        <dbReference type="PROSITE" id="PS50011"/>
    </source>
</evidence>
<evidence type="ECO:0000313" key="3">
    <source>
        <dbReference type="Proteomes" id="UP000799778"/>
    </source>
</evidence>
<proteinExistence type="predicted"/>
<dbReference type="InterPro" id="IPR000719">
    <property type="entry name" value="Prot_kinase_dom"/>
</dbReference>
<accession>A0A6A5Y9H4</accession>
<reference evidence="2" key="1">
    <citation type="journal article" date="2020" name="Stud. Mycol.">
        <title>101 Dothideomycetes genomes: a test case for predicting lifestyles and emergence of pathogens.</title>
        <authorList>
            <person name="Haridas S."/>
            <person name="Albert R."/>
            <person name="Binder M."/>
            <person name="Bloem J."/>
            <person name="Labutti K."/>
            <person name="Salamov A."/>
            <person name="Andreopoulos B."/>
            <person name="Baker S."/>
            <person name="Barry K."/>
            <person name="Bills G."/>
            <person name="Bluhm B."/>
            <person name="Cannon C."/>
            <person name="Castanera R."/>
            <person name="Culley D."/>
            <person name="Daum C."/>
            <person name="Ezra D."/>
            <person name="Gonzalez J."/>
            <person name="Henrissat B."/>
            <person name="Kuo A."/>
            <person name="Liang C."/>
            <person name="Lipzen A."/>
            <person name="Lutzoni F."/>
            <person name="Magnuson J."/>
            <person name="Mondo S."/>
            <person name="Nolan M."/>
            <person name="Ohm R."/>
            <person name="Pangilinan J."/>
            <person name="Park H.-J."/>
            <person name="Ramirez L."/>
            <person name="Alfaro M."/>
            <person name="Sun H."/>
            <person name="Tritt A."/>
            <person name="Yoshinaga Y."/>
            <person name="Zwiers L.-H."/>
            <person name="Turgeon B."/>
            <person name="Goodwin S."/>
            <person name="Spatafora J."/>
            <person name="Crous P."/>
            <person name="Grigoriev I."/>
        </authorList>
    </citation>
    <scope>NUCLEOTIDE SEQUENCE</scope>
    <source>
        <strain evidence="2">CBS 175.79</strain>
    </source>
</reference>
<sequence>MKLIGDGRTSKVYRLENGLVFKTPRITDFANFSAEFERAIEVEKALLLRLGVHPRIIQYHGPYSMENLKDGLLLGEANCGTLQSYIDNDNNANQLTDAIRKTWCLQIAEAVAYIHEKGIVHRNLSTDNILPHKTQKSTDIVLADFGSSRCEELGFPGDLIPDPPFLDPQSDFASPRVDVFSLGIVLYIIATGNYPFHTRPAPDVWNLDTYQQSVEDKFRQGIFPPLDNVLFGEVIAGCCREHCFESGKEVLAALGACDGISW</sequence>
<dbReference type="RefSeq" id="XP_033390255.1">
    <property type="nucleotide sequence ID" value="XM_033526750.1"/>
</dbReference>
<dbReference type="GO" id="GO:0005524">
    <property type="term" value="F:ATP binding"/>
    <property type="evidence" value="ECO:0007669"/>
    <property type="project" value="InterPro"/>
</dbReference>
<dbReference type="Proteomes" id="UP000799778">
    <property type="component" value="Unassembled WGS sequence"/>
</dbReference>
<dbReference type="PANTHER" id="PTHR44167">
    <property type="entry name" value="OVARIAN-SPECIFIC SERINE/THREONINE-PROTEIN KINASE LOK-RELATED"/>
    <property type="match status" value="1"/>
</dbReference>
<dbReference type="PROSITE" id="PS50011">
    <property type="entry name" value="PROTEIN_KINASE_DOM"/>
    <property type="match status" value="1"/>
</dbReference>
<protein>
    <submittedName>
        <fullName evidence="2">Kinase-like protein</fullName>
    </submittedName>
</protein>
<dbReference type="Pfam" id="PF00069">
    <property type="entry name" value="Pkinase"/>
    <property type="match status" value="1"/>
</dbReference>